<dbReference type="Pfam" id="PF19569">
    <property type="entry name" value="START_2"/>
    <property type="match status" value="1"/>
</dbReference>
<gene>
    <name evidence="2" type="ORF">EZS27_042155</name>
</gene>
<name>A0A5J4PB14_9ZZZZ</name>
<protein>
    <recommendedName>
        <fullName evidence="1">START-like domain-containing protein</fullName>
    </recommendedName>
</protein>
<evidence type="ECO:0000313" key="2">
    <source>
        <dbReference type="EMBL" id="KAA6306190.1"/>
    </source>
</evidence>
<dbReference type="SUPFAM" id="SSF55961">
    <property type="entry name" value="Bet v1-like"/>
    <property type="match status" value="1"/>
</dbReference>
<accession>A0A5J4PB14</accession>
<proteinExistence type="predicted"/>
<organism evidence="2">
    <name type="scientific">termite gut metagenome</name>
    <dbReference type="NCBI Taxonomy" id="433724"/>
    <lineage>
        <taxon>unclassified sequences</taxon>
        <taxon>metagenomes</taxon>
        <taxon>organismal metagenomes</taxon>
    </lineage>
</organism>
<sequence>IKTMKKEKLHLEYLLNATSKNMIWSSISTPAGLEGWFADKVTSDDKTVSFQWGKTEKKTAEIMAIRAFSFIRFRWLDADHEREYFEFKMVYNEITRDHLLEITDFAPLDETNDQMELWNSQVEKLKRTYGY</sequence>
<feature type="non-terminal residue" evidence="2">
    <location>
        <position position="1"/>
    </location>
</feature>
<dbReference type="InterPro" id="IPR045736">
    <property type="entry name" value="START_2"/>
</dbReference>
<dbReference type="EMBL" id="SNRY01010102">
    <property type="protein sequence ID" value="KAA6306190.1"/>
    <property type="molecule type" value="Genomic_DNA"/>
</dbReference>
<feature type="domain" description="START-like" evidence="1">
    <location>
        <begin position="5"/>
        <end position="128"/>
    </location>
</feature>
<evidence type="ECO:0000259" key="1">
    <source>
        <dbReference type="Pfam" id="PF19569"/>
    </source>
</evidence>
<dbReference type="InterPro" id="IPR023393">
    <property type="entry name" value="START-like_dom_sf"/>
</dbReference>
<comment type="caution">
    <text evidence="2">The sequence shown here is derived from an EMBL/GenBank/DDBJ whole genome shotgun (WGS) entry which is preliminary data.</text>
</comment>
<dbReference type="AlphaFoldDB" id="A0A5J4PB14"/>
<reference evidence="2" key="1">
    <citation type="submission" date="2019-03" db="EMBL/GenBank/DDBJ databases">
        <title>Single cell metagenomics reveals metabolic interactions within the superorganism composed of flagellate Streblomastix strix and complex community of Bacteroidetes bacteria on its surface.</title>
        <authorList>
            <person name="Treitli S.C."/>
            <person name="Kolisko M."/>
            <person name="Husnik F."/>
            <person name="Keeling P."/>
            <person name="Hampl V."/>
        </authorList>
    </citation>
    <scope>NUCLEOTIDE SEQUENCE</scope>
    <source>
        <strain evidence="2">STM</strain>
    </source>
</reference>
<dbReference type="Gene3D" id="3.30.530.20">
    <property type="match status" value="1"/>
</dbReference>